<dbReference type="FunFam" id="3.40.50.1010:FF:000012">
    <property type="entry name" value="SWT1, RNA endoribonuclease homolog"/>
    <property type="match status" value="1"/>
</dbReference>
<evidence type="ECO:0000313" key="5">
    <source>
        <dbReference type="EMBL" id="KAJ7332640.1"/>
    </source>
</evidence>
<feature type="compositionally biased region" description="Basic and acidic residues" evidence="3">
    <location>
        <begin position="17"/>
        <end position="35"/>
    </location>
</feature>
<evidence type="ECO:0000313" key="6">
    <source>
        <dbReference type="Proteomes" id="UP001142489"/>
    </source>
</evidence>
<evidence type="ECO:0000256" key="1">
    <source>
        <dbReference type="ARBA" id="ARBA00060839"/>
    </source>
</evidence>
<feature type="region of interest" description="Disordered" evidence="3">
    <location>
        <begin position="668"/>
        <end position="690"/>
    </location>
</feature>
<dbReference type="Proteomes" id="UP001142489">
    <property type="component" value="Unassembled WGS sequence"/>
</dbReference>
<evidence type="ECO:0000256" key="3">
    <source>
        <dbReference type="SAM" id="MobiDB-lite"/>
    </source>
</evidence>
<dbReference type="InterPro" id="IPR002716">
    <property type="entry name" value="PIN_dom"/>
</dbReference>
<protein>
    <recommendedName>
        <fullName evidence="2">Transcriptional protein SWT1</fullName>
    </recommendedName>
</protein>
<feature type="compositionally biased region" description="Low complexity" evidence="3">
    <location>
        <begin position="672"/>
        <end position="689"/>
    </location>
</feature>
<keyword evidence="6" id="KW-1185">Reference proteome</keyword>
<feature type="domain" description="PIN" evidence="4">
    <location>
        <begin position="350"/>
        <end position="477"/>
    </location>
</feature>
<dbReference type="AlphaFoldDB" id="A0A9Q1B3W0"/>
<dbReference type="OrthoDB" id="548295at2759"/>
<dbReference type="InterPro" id="IPR029060">
    <property type="entry name" value="PIN-like_dom_sf"/>
</dbReference>
<dbReference type="InterPro" id="IPR052626">
    <property type="entry name" value="SWT1_Regulator"/>
</dbReference>
<gene>
    <name evidence="5" type="ORF">JRQ81_014820</name>
</gene>
<comment type="caution">
    <text evidence="5">The sequence shown here is derived from an EMBL/GenBank/DDBJ whole genome shotgun (WGS) entry which is preliminary data.</text>
</comment>
<dbReference type="GO" id="GO:0005634">
    <property type="term" value="C:nucleus"/>
    <property type="evidence" value="ECO:0007669"/>
    <property type="project" value="TreeGrafter"/>
</dbReference>
<reference evidence="5" key="1">
    <citation type="journal article" date="2023" name="DNA Res.">
        <title>Chromosome-level genome assembly of Phrynocephalus forsythii using third-generation DNA sequencing and Hi-C analysis.</title>
        <authorList>
            <person name="Qi Y."/>
            <person name="Zhao W."/>
            <person name="Zhao Y."/>
            <person name="Niu C."/>
            <person name="Cao S."/>
            <person name="Zhang Y."/>
        </authorList>
    </citation>
    <scope>NUCLEOTIDE SEQUENCE</scope>
    <source>
        <tissue evidence="5">Muscle</tissue>
    </source>
</reference>
<dbReference type="SUPFAM" id="SSF88723">
    <property type="entry name" value="PIN domain-like"/>
    <property type="match status" value="1"/>
</dbReference>
<comment type="similarity">
    <text evidence="1">Belongs to the SWT1 family.</text>
</comment>
<dbReference type="EMBL" id="JAPFRF010000005">
    <property type="protein sequence ID" value="KAJ7332640.1"/>
    <property type="molecule type" value="Genomic_DNA"/>
</dbReference>
<accession>A0A9Q1B3W0</accession>
<dbReference type="Gene3D" id="3.40.50.1010">
    <property type="entry name" value="5'-nuclease"/>
    <property type="match status" value="1"/>
</dbReference>
<dbReference type="CDD" id="cd18727">
    <property type="entry name" value="PIN_Swt1-like"/>
    <property type="match status" value="1"/>
</dbReference>
<sequence length="861" mass="97329">MSKRHKKSSSEEDVAAEGEKPEKPEMGKSHKKEQLSQRLKYSVECTKPKSSLDLQESTKGSLTKCSKDTHPICDDLVPLEKRENISFCFKKKAKCSGKRNNVDSVAAFPNKDKFDAHLKRKKTELQDLQILSCREKNKKKDKEELKKLKEIIKRHVLVEFKDTLQPPDCSLVHMKKTLNSYNFIRKHSTSKDLNASALNSSDPKVLIQKSRAKIHERAKHGPSEQPSKNEELMKCKPLCHVTEQSKHWKGKEKEQWFSDAAKNIDHVPAQEFIFQRSQSPGAMSSSSFESTGNTDADQEMQIVEDLHAARNDRKILLPVVQTCGELTSMEIDLPDEESSLFSKTVAGLNALIVIDTNIMISHLEFVKSLKNRDLPGIGRFVLVIPWVVLQELDNLKRGKILANVGGKAIPAVHFIYMCLKNQDSKLWGQSMQLASQKTDNFVVENNDDRVLQCCLQYRNLFPQAEVVLLTDDKNLCNKALVSEIKAFTKADFVTALWKLSPKTEIIHHDIFSDQTHSGGDPGSQKTEEVTTNQISGIIIDTKKCLGEVLSCILETELKMAYGEDLWAEVVYQKPPWTLSNILECFKKHWLAVFGLIISRSFSSTIEYLHAELCKSKVITNSDMVKVLQESKMLLETFCPRSNYDGALPRALDQVQKLLEALEKARDPTFRQSATGSTSSGTFNSTSGNSPCEKMDDVALTQEILVGDEPVTSSESFAEGNKHVEIWSVLESVWDTVNRFSLEVFQKLDPSAIANSQNMTSFKEALESLQKLMAAVSEILSGIRQVLVPNSSFHNVWALHTFLTNSEINNVKFTADELYDCISQEMYRNRLSVGYNQLVQLEHTIKQQYESVCLEIKNRGWL</sequence>
<dbReference type="SMART" id="SM00670">
    <property type="entry name" value="PINc"/>
    <property type="match status" value="1"/>
</dbReference>
<dbReference type="Pfam" id="PF13638">
    <property type="entry name" value="PIN_4"/>
    <property type="match status" value="1"/>
</dbReference>
<dbReference type="PANTHER" id="PTHR16161">
    <property type="entry name" value="TRANSCRIPTIONAL PROTEIN SWT1"/>
    <property type="match status" value="1"/>
</dbReference>
<evidence type="ECO:0000256" key="2">
    <source>
        <dbReference type="ARBA" id="ARBA00074620"/>
    </source>
</evidence>
<proteinExistence type="inferred from homology"/>
<evidence type="ECO:0000259" key="4">
    <source>
        <dbReference type="SMART" id="SM00670"/>
    </source>
</evidence>
<organism evidence="5 6">
    <name type="scientific">Phrynocephalus forsythii</name>
    <dbReference type="NCBI Taxonomy" id="171643"/>
    <lineage>
        <taxon>Eukaryota</taxon>
        <taxon>Metazoa</taxon>
        <taxon>Chordata</taxon>
        <taxon>Craniata</taxon>
        <taxon>Vertebrata</taxon>
        <taxon>Euteleostomi</taxon>
        <taxon>Lepidosauria</taxon>
        <taxon>Squamata</taxon>
        <taxon>Bifurcata</taxon>
        <taxon>Unidentata</taxon>
        <taxon>Episquamata</taxon>
        <taxon>Toxicofera</taxon>
        <taxon>Iguania</taxon>
        <taxon>Acrodonta</taxon>
        <taxon>Agamidae</taxon>
        <taxon>Agaminae</taxon>
        <taxon>Phrynocephalus</taxon>
    </lineage>
</organism>
<name>A0A9Q1B3W0_9SAUR</name>
<feature type="region of interest" description="Disordered" evidence="3">
    <location>
        <begin position="1"/>
        <end position="39"/>
    </location>
</feature>
<dbReference type="PANTHER" id="PTHR16161:SF0">
    <property type="entry name" value="TRANSCRIPTIONAL PROTEIN SWT1"/>
    <property type="match status" value="1"/>
</dbReference>